<evidence type="ECO:0000256" key="6">
    <source>
        <dbReference type="ARBA" id="ARBA00022777"/>
    </source>
</evidence>
<reference evidence="15 16" key="1">
    <citation type="submission" date="2018-06" db="EMBL/GenBank/DDBJ databases">
        <title>Genome analysis of cellulolytic fungus Trichoderma lentiforme CFAM-422.</title>
        <authorList>
            <person name="Steindorff A.S."/>
            <person name="Formighieri E.F."/>
            <person name="Midorikawa G.E.O."/>
            <person name="Tamietti M.S."/>
            <person name="Ramos E.Z."/>
            <person name="Silva A.S."/>
            <person name="Bon E.P.S."/>
            <person name="Mendes T.D."/>
            <person name="Damaso M.C.T."/>
            <person name="Favaro L.C.L."/>
        </authorList>
    </citation>
    <scope>NUCLEOTIDE SEQUENCE [LARGE SCALE GENOMIC DNA]</scope>
    <source>
        <strain evidence="15 16">CFAM-422</strain>
    </source>
</reference>
<keyword evidence="3" id="KW-0597">Phosphoprotein</keyword>
<evidence type="ECO:0000313" key="16">
    <source>
        <dbReference type="Proteomes" id="UP000801864"/>
    </source>
</evidence>
<evidence type="ECO:0000259" key="12">
    <source>
        <dbReference type="PROSITE" id="PS50004"/>
    </source>
</evidence>
<dbReference type="PANTHER" id="PTHR24351">
    <property type="entry name" value="RIBOSOMAL PROTEIN S6 KINASE"/>
    <property type="match status" value="1"/>
</dbReference>
<keyword evidence="4" id="KW-0808">Transferase</keyword>
<gene>
    <name evidence="15" type="ORF">CFAM422_005859</name>
</gene>
<feature type="binding site" evidence="10">
    <location>
        <position position="532"/>
    </location>
    <ligand>
        <name>ATP</name>
        <dbReference type="ChEBI" id="CHEBI:30616"/>
    </ligand>
</feature>
<keyword evidence="16" id="KW-1185">Reference proteome</keyword>
<dbReference type="InterPro" id="IPR000008">
    <property type="entry name" value="C2_dom"/>
</dbReference>
<proteinExistence type="predicted"/>
<dbReference type="Gene3D" id="1.10.510.10">
    <property type="entry name" value="Transferase(Phosphotransferase) domain 1"/>
    <property type="match status" value="1"/>
</dbReference>
<evidence type="ECO:0000256" key="4">
    <source>
        <dbReference type="ARBA" id="ARBA00022679"/>
    </source>
</evidence>
<feature type="region of interest" description="Disordered" evidence="11">
    <location>
        <begin position="23"/>
        <end position="59"/>
    </location>
</feature>
<dbReference type="GO" id="GO:0004674">
    <property type="term" value="F:protein serine/threonine kinase activity"/>
    <property type="evidence" value="ECO:0007669"/>
    <property type="project" value="UniProtKB-KW"/>
</dbReference>
<protein>
    <recommendedName>
        <fullName evidence="1">non-specific serine/threonine protein kinase</fullName>
        <ecNumber evidence="1">2.7.11.1</ecNumber>
    </recommendedName>
</protein>
<evidence type="ECO:0000256" key="9">
    <source>
        <dbReference type="ARBA" id="ARBA00048679"/>
    </source>
</evidence>
<keyword evidence="5 10" id="KW-0547">Nucleotide-binding</keyword>
<evidence type="ECO:0000256" key="8">
    <source>
        <dbReference type="ARBA" id="ARBA00047899"/>
    </source>
</evidence>
<dbReference type="Pfam" id="PF00168">
    <property type="entry name" value="C2"/>
    <property type="match status" value="1"/>
</dbReference>
<evidence type="ECO:0000256" key="3">
    <source>
        <dbReference type="ARBA" id="ARBA00022553"/>
    </source>
</evidence>
<dbReference type="SMART" id="SM00220">
    <property type="entry name" value="S_TKc"/>
    <property type="match status" value="1"/>
</dbReference>
<dbReference type="SMART" id="SM00239">
    <property type="entry name" value="C2"/>
    <property type="match status" value="1"/>
</dbReference>
<dbReference type="PROSITE" id="PS00107">
    <property type="entry name" value="PROTEIN_KINASE_ATP"/>
    <property type="match status" value="1"/>
</dbReference>
<keyword evidence="2" id="KW-0723">Serine/threonine-protein kinase</keyword>
<evidence type="ECO:0000256" key="5">
    <source>
        <dbReference type="ARBA" id="ARBA00022741"/>
    </source>
</evidence>
<feature type="compositionally biased region" description="Low complexity" evidence="11">
    <location>
        <begin position="179"/>
        <end position="189"/>
    </location>
</feature>
<dbReference type="PROSITE" id="PS51285">
    <property type="entry name" value="AGC_KINASE_CTER"/>
    <property type="match status" value="1"/>
</dbReference>
<dbReference type="Pfam" id="PF00069">
    <property type="entry name" value="Pkinase"/>
    <property type="match status" value="1"/>
</dbReference>
<dbReference type="Gene3D" id="3.30.200.20">
    <property type="entry name" value="Phosphorylase Kinase, domain 1"/>
    <property type="match status" value="1"/>
</dbReference>
<dbReference type="EC" id="2.7.11.1" evidence="1"/>
<organism evidence="15 16">
    <name type="scientific">Trichoderma lentiforme</name>
    <dbReference type="NCBI Taxonomy" id="1567552"/>
    <lineage>
        <taxon>Eukaryota</taxon>
        <taxon>Fungi</taxon>
        <taxon>Dikarya</taxon>
        <taxon>Ascomycota</taxon>
        <taxon>Pezizomycotina</taxon>
        <taxon>Sordariomycetes</taxon>
        <taxon>Hypocreomycetidae</taxon>
        <taxon>Hypocreales</taxon>
        <taxon>Hypocreaceae</taxon>
        <taxon>Trichoderma</taxon>
    </lineage>
</organism>
<comment type="catalytic activity">
    <reaction evidence="9">
        <text>L-seryl-[protein] + ATP = O-phospho-L-seryl-[protein] + ADP + H(+)</text>
        <dbReference type="Rhea" id="RHEA:17989"/>
        <dbReference type="Rhea" id="RHEA-COMP:9863"/>
        <dbReference type="Rhea" id="RHEA-COMP:11604"/>
        <dbReference type="ChEBI" id="CHEBI:15378"/>
        <dbReference type="ChEBI" id="CHEBI:29999"/>
        <dbReference type="ChEBI" id="CHEBI:30616"/>
        <dbReference type="ChEBI" id="CHEBI:83421"/>
        <dbReference type="ChEBI" id="CHEBI:456216"/>
        <dbReference type="EC" id="2.7.11.1"/>
    </reaction>
</comment>
<dbReference type="PROSITE" id="PS50011">
    <property type="entry name" value="PROTEIN_KINASE_DOM"/>
    <property type="match status" value="1"/>
</dbReference>
<feature type="compositionally biased region" description="Polar residues" evidence="11">
    <location>
        <begin position="290"/>
        <end position="314"/>
    </location>
</feature>
<feature type="domain" description="AGC-kinase C-terminal" evidence="14">
    <location>
        <begin position="765"/>
        <end position="848"/>
    </location>
</feature>
<feature type="compositionally biased region" description="Polar residues" evidence="11">
    <location>
        <begin position="95"/>
        <end position="109"/>
    </location>
</feature>
<dbReference type="InterPro" id="IPR011009">
    <property type="entry name" value="Kinase-like_dom_sf"/>
</dbReference>
<dbReference type="AlphaFoldDB" id="A0A9P4XH59"/>
<dbReference type="SMART" id="SM00133">
    <property type="entry name" value="S_TK_X"/>
    <property type="match status" value="1"/>
</dbReference>
<keyword evidence="7 10" id="KW-0067">ATP-binding</keyword>
<feature type="region of interest" description="Disordered" evidence="11">
    <location>
        <begin position="73"/>
        <end position="194"/>
    </location>
</feature>
<accession>A0A9P4XH59</accession>
<sequence length="904" mass="99375">MSGPESAHAGGGYDLLRRATQAMMSKTAATDEDGADHIGFETPRSGIATPHPDPQDKRLPGIMSYFAQVREDLPASQESFSTMSIPEGGVPSAPMQGQQLLDSLSTKLQSLEHAESSQPCRQEARCSRQSNLTIRTRASQEKLTGSTNSCLPSVTSHSSSSSTRSAAPETTFSDEEIRSAGSSGASSRSETVKSMGCLQDRPLLSQLSTRPFSDTAAASIPHPVPHTQAHRSSSPTLHSQDVAGLGTTQTKWFSLQGLKELTRGIMFKSGPPTPTRALSTAQPAPESRDTTPNGSGTDGAETSGTQTPKNSGAAQSAKGRLTIKIVEARGIRKSRDPYVVAVFQRSELISGGPHAIEEEEHVIGTPAGLGAIPMKRQVSDSGRPMAIPMRSRQSSNTSISDYNTFRNRTSRTLYSSPKWDAEAVFDVVDSDLQVDVSVYDHAANGEDFLGHVNLEAKKDSPVKGWFALQGHANTTVDNIPTGEIFVEVTYQRTERKHFGPTDFEVLKLIGKGTFGQVYQVRKKDTQRIYAMKVLQKKVIVQKKEVAHTVGERNILVRTATSDSPFIVGLKFSFQTPSELYLVTDYMSGGELFWHLQKEGRFDEKRAKFYIAELILAIQHLHNNDIVYRDLKPENILLDANGHIALCDFGLSKANLTKNDTTNTFCGTTEYLAPEVLLDESGYTKMVDFWSLGVLVFEMCCGWSPFYAEDTQQMYKNIAFGKVRFPRDTLSQEGRNFVKGLLNRNPKHRLGATDDAEELKRHPFFNDIDWNLLAKKLISPPFKPKLKSATDVSYFDPEFTTALDQNGSLNERAAALARGYAASTPLSPSVQANFHGFTYVDESALDDHMRDLSRNDDEDMDDAHANGDDDWDNLEDIDPRQANRMSGIVKSGHDEQMVGGAHFDP</sequence>
<feature type="compositionally biased region" description="Low complexity" evidence="11">
    <location>
        <begin position="149"/>
        <end position="165"/>
    </location>
</feature>
<feature type="compositionally biased region" description="Polar residues" evidence="11">
    <location>
        <begin position="127"/>
        <end position="148"/>
    </location>
</feature>
<dbReference type="EMBL" id="QLNT01000009">
    <property type="protein sequence ID" value="KAF3071907.1"/>
    <property type="molecule type" value="Genomic_DNA"/>
</dbReference>
<evidence type="ECO:0000259" key="13">
    <source>
        <dbReference type="PROSITE" id="PS50011"/>
    </source>
</evidence>
<feature type="domain" description="C2" evidence="12">
    <location>
        <begin position="302"/>
        <end position="475"/>
    </location>
</feature>
<dbReference type="InterPro" id="IPR000719">
    <property type="entry name" value="Prot_kinase_dom"/>
</dbReference>
<feature type="region of interest" description="Disordered" evidence="11">
    <location>
        <begin position="215"/>
        <end position="241"/>
    </location>
</feature>
<evidence type="ECO:0000256" key="1">
    <source>
        <dbReference type="ARBA" id="ARBA00012513"/>
    </source>
</evidence>
<dbReference type="SUPFAM" id="SSF49562">
    <property type="entry name" value="C2 domain (Calcium/lipid-binding domain, CaLB)"/>
    <property type="match status" value="1"/>
</dbReference>
<dbReference type="CDD" id="cd05586">
    <property type="entry name" value="STKc_Sck1_like"/>
    <property type="match status" value="1"/>
</dbReference>
<dbReference type="SUPFAM" id="SSF56112">
    <property type="entry name" value="Protein kinase-like (PK-like)"/>
    <property type="match status" value="1"/>
</dbReference>
<evidence type="ECO:0000313" key="15">
    <source>
        <dbReference type="EMBL" id="KAF3071907.1"/>
    </source>
</evidence>
<feature type="domain" description="Protein kinase" evidence="13">
    <location>
        <begin position="503"/>
        <end position="764"/>
    </location>
</feature>
<comment type="catalytic activity">
    <reaction evidence="8">
        <text>L-threonyl-[protein] + ATP = O-phospho-L-threonyl-[protein] + ADP + H(+)</text>
        <dbReference type="Rhea" id="RHEA:46608"/>
        <dbReference type="Rhea" id="RHEA-COMP:11060"/>
        <dbReference type="Rhea" id="RHEA-COMP:11605"/>
        <dbReference type="ChEBI" id="CHEBI:15378"/>
        <dbReference type="ChEBI" id="CHEBI:30013"/>
        <dbReference type="ChEBI" id="CHEBI:30616"/>
        <dbReference type="ChEBI" id="CHEBI:61977"/>
        <dbReference type="ChEBI" id="CHEBI:456216"/>
        <dbReference type="EC" id="2.7.11.1"/>
    </reaction>
</comment>
<dbReference type="InterPro" id="IPR017892">
    <property type="entry name" value="Pkinase_C"/>
</dbReference>
<evidence type="ECO:0000259" key="14">
    <source>
        <dbReference type="PROSITE" id="PS51285"/>
    </source>
</evidence>
<dbReference type="FunFam" id="1.10.510.10:FF:000008">
    <property type="entry name" value="Non-specific serine/threonine protein kinase"/>
    <property type="match status" value="1"/>
</dbReference>
<evidence type="ECO:0000256" key="11">
    <source>
        <dbReference type="SAM" id="MobiDB-lite"/>
    </source>
</evidence>
<feature type="region of interest" description="Disordered" evidence="11">
    <location>
        <begin position="850"/>
        <end position="876"/>
    </location>
</feature>
<feature type="compositionally biased region" description="Polar residues" evidence="11">
    <location>
        <begin position="230"/>
        <end position="239"/>
    </location>
</feature>
<name>A0A9P4XH59_9HYPO</name>
<dbReference type="FunFam" id="3.30.200.20:FF:000116">
    <property type="entry name" value="Non-specific serine/threonine protein kinase"/>
    <property type="match status" value="1"/>
</dbReference>
<evidence type="ECO:0000256" key="7">
    <source>
        <dbReference type="ARBA" id="ARBA00022840"/>
    </source>
</evidence>
<dbReference type="Proteomes" id="UP000801864">
    <property type="component" value="Unassembled WGS sequence"/>
</dbReference>
<dbReference type="InterPro" id="IPR008271">
    <property type="entry name" value="Ser/Thr_kinase_AS"/>
</dbReference>
<dbReference type="InterPro" id="IPR035892">
    <property type="entry name" value="C2_domain_sf"/>
</dbReference>
<dbReference type="Gene3D" id="2.60.40.150">
    <property type="entry name" value="C2 domain"/>
    <property type="match status" value="1"/>
</dbReference>
<keyword evidence="6 15" id="KW-0418">Kinase</keyword>
<feature type="region of interest" description="Disordered" evidence="11">
    <location>
        <begin position="265"/>
        <end position="318"/>
    </location>
</feature>
<evidence type="ECO:0000256" key="2">
    <source>
        <dbReference type="ARBA" id="ARBA00022527"/>
    </source>
</evidence>
<dbReference type="GO" id="GO:0005524">
    <property type="term" value="F:ATP binding"/>
    <property type="evidence" value="ECO:0007669"/>
    <property type="project" value="UniProtKB-UniRule"/>
</dbReference>
<evidence type="ECO:0000256" key="10">
    <source>
        <dbReference type="PROSITE-ProRule" id="PRU10141"/>
    </source>
</evidence>
<dbReference type="Pfam" id="PF00433">
    <property type="entry name" value="Pkinase_C"/>
    <property type="match status" value="1"/>
</dbReference>
<dbReference type="InterPro" id="IPR017441">
    <property type="entry name" value="Protein_kinase_ATP_BS"/>
</dbReference>
<dbReference type="InterPro" id="IPR000961">
    <property type="entry name" value="AGC-kinase_C"/>
</dbReference>
<comment type="caution">
    <text evidence="15">The sequence shown here is derived from an EMBL/GenBank/DDBJ whole genome shotgun (WGS) entry which is preliminary data.</text>
</comment>
<dbReference type="PROSITE" id="PS50004">
    <property type="entry name" value="C2"/>
    <property type="match status" value="1"/>
</dbReference>
<dbReference type="PROSITE" id="PS00108">
    <property type="entry name" value="PROTEIN_KINASE_ST"/>
    <property type="match status" value="1"/>
</dbReference>